<reference evidence="4" key="1">
    <citation type="journal article" date="2021" name="Proc. Natl. Acad. Sci. U.S.A.">
        <title>A Catalog of Tens of Thousands of Viruses from Human Metagenomes Reveals Hidden Associations with Chronic Diseases.</title>
        <authorList>
            <person name="Tisza M.J."/>
            <person name="Buck C.B."/>
        </authorList>
    </citation>
    <scope>NUCLEOTIDE SEQUENCE</scope>
    <source>
        <strain evidence="4">CtIlt3</strain>
    </source>
</reference>
<dbReference type="Pfam" id="PF02413">
    <property type="entry name" value="Caudo_TAP"/>
    <property type="match status" value="1"/>
</dbReference>
<keyword evidence="2" id="KW-1245">Viral tail assembly</keyword>
<dbReference type="InterPro" id="IPR003458">
    <property type="entry name" value="Phage_T4_Gp38_tail_assem"/>
</dbReference>
<accession>A0A8S5UA05</accession>
<evidence type="ECO:0000256" key="3">
    <source>
        <dbReference type="ARBA" id="ARBA00023138"/>
    </source>
</evidence>
<organism evidence="4">
    <name type="scientific">Podoviridae sp. ctIlt3</name>
    <dbReference type="NCBI Taxonomy" id="2825239"/>
    <lineage>
        <taxon>Viruses</taxon>
        <taxon>Duplodnaviria</taxon>
        <taxon>Heunggongvirae</taxon>
        <taxon>Uroviricota</taxon>
        <taxon>Caudoviricetes</taxon>
    </lineage>
</organism>
<protein>
    <submittedName>
        <fullName evidence="4">Tail fiber assembly protein</fullName>
    </submittedName>
</protein>
<evidence type="ECO:0000256" key="2">
    <source>
        <dbReference type="ARBA" id="ARBA00022465"/>
    </source>
</evidence>
<evidence type="ECO:0000256" key="1">
    <source>
        <dbReference type="ARBA" id="ARBA00008579"/>
    </source>
</evidence>
<comment type="similarity">
    <text evidence="1">Belongs to the tfa family.</text>
</comment>
<keyword evidence="3" id="KW-1246">Viral tail fiber assembly</keyword>
<proteinExistence type="inferred from homology"/>
<sequence>MNYLYSPSAGGFFPLSDKDIFIAANLWPSDGIDITESEHDALFPVPNDKIIGLNNGKPAWLDLPPPTDAQRIEQAELYRQALLKQADDMTADWRTELLLDEISAVDREKLSAWMAYKRAVKAVDIATAPEIAWPALPAS</sequence>
<dbReference type="EMBL" id="BK016049">
    <property type="protein sequence ID" value="DAF91296.1"/>
    <property type="molecule type" value="Genomic_DNA"/>
</dbReference>
<evidence type="ECO:0000313" key="4">
    <source>
        <dbReference type="EMBL" id="DAF91296.1"/>
    </source>
</evidence>
<dbReference type="GO" id="GO:0098004">
    <property type="term" value="P:virus tail fiber assembly"/>
    <property type="evidence" value="ECO:0007669"/>
    <property type="project" value="UniProtKB-KW"/>
</dbReference>
<name>A0A8S5UA05_9CAUD</name>
<keyword evidence="2" id="KW-1188">Viral release from host cell</keyword>